<accession>K9YJX5</accession>
<dbReference type="KEGG" id="csn:Cyast_0800"/>
<gene>
    <name evidence="7" type="ordered locus">Cyast_0800</name>
</gene>
<dbReference type="AlphaFoldDB" id="K9YJX5"/>
<evidence type="ECO:0000313" key="7">
    <source>
        <dbReference type="EMBL" id="AFZ46772.1"/>
    </source>
</evidence>
<reference evidence="8" key="1">
    <citation type="journal article" date="2013" name="Proc. Natl. Acad. Sci. U.S.A.">
        <title>Improving the coverage of the cyanobacterial phylum using diversity-driven genome sequencing.</title>
        <authorList>
            <person name="Shih P.M."/>
            <person name="Wu D."/>
            <person name="Latifi A."/>
            <person name="Axen S.D."/>
            <person name="Fewer D.P."/>
            <person name="Talla E."/>
            <person name="Calteau A."/>
            <person name="Cai F."/>
            <person name="Tandeau de Marsac N."/>
            <person name="Rippka R."/>
            <person name="Herdman M."/>
            <person name="Sivonen K."/>
            <person name="Coursin T."/>
            <person name="Laurent T."/>
            <person name="Goodwin L."/>
            <person name="Nolan M."/>
            <person name="Davenport K.W."/>
            <person name="Han C.S."/>
            <person name="Rubin E.M."/>
            <person name="Eisen J.A."/>
            <person name="Woyke T."/>
            <person name="Gugger M."/>
            <person name="Kerfeld C.A."/>
        </authorList>
    </citation>
    <scope>NUCLEOTIDE SEQUENCE [LARGE SCALE GENOMIC DNA]</scope>
    <source>
        <strain evidence="8">ATCC 29140 / PCC 7202</strain>
    </source>
</reference>
<evidence type="ECO:0000313" key="8">
    <source>
        <dbReference type="Proteomes" id="UP000010483"/>
    </source>
</evidence>
<keyword evidence="5" id="KW-1133">Transmembrane helix</keyword>
<protein>
    <submittedName>
        <fullName evidence="7">Extracellular solute-binding protein family 5</fullName>
    </submittedName>
</protein>
<dbReference type="CDD" id="cd08519">
    <property type="entry name" value="PBP2_NikA_DppA_OppA_like_20"/>
    <property type="match status" value="1"/>
</dbReference>
<dbReference type="GO" id="GO:0042597">
    <property type="term" value="C:periplasmic space"/>
    <property type="evidence" value="ECO:0007669"/>
    <property type="project" value="UniProtKB-ARBA"/>
</dbReference>
<dbReference type="eggNOG" id="COG0747">
    <property type="taxonomic scope" value="Bacteria"/>
</dbReference>
<dbReference type="Gene3D" id="3.10.105.10">
    <property type="entry name" value="Dipeptide-binding Protein, Domain 3"/>
    <property type="match status" value="1"/>
</dbReference>
<dbReference type="PANTHER" id="PTHR30290:SF10">
    <property type="entry name" value="PERIPLASMIC OLIGOPEPTIDE-BINDING PROTEIN-RELATED"/>
    <property type="match status" value="1"/>
</dbReference>
<comment type="subcellular location">
    <subcellularLocation>
        <location evidence="1">Cell envelope</location>
    </subcellularLocation>
</comment>
<dbReference type="EMBL" id="CP003940">
    <property type="protein sequence ID" value="AFZ46772.1"/>
    <property type="molecule type" value="Genomic_DNA"/>
</dbReference>
<evidence type="ECO:0000256" key="2">
    <source>
        <dbReference type="ARBA" id="ARBA00005695"/>
    </source>
</evidence>
<dbReference type="STRING" id="292563.Cyast_0800"/>
<dbReference type="SUPFAM" id="SSF53850">
    <property type="entry name" value="Periplasmic binding protein-like II"/>
    <property type="match status" value="1"/>
</dbReference>
<evidence type="ECO:0000259" key="6">
    <source>
        <dbReference type="Pfam" id="PF00496"/>
    </source>
</evidence>
<dbReference type="PATRIC" id="fig|292563.3.peg.842"/>
<name>K9YJX5_CYASC</name>
<dbReference type="PANTHER" id="PTHR30290">
    <property type="entry name" value="PERIPLASMIC BINDING COMPONENT OF ABC TRANSPORTER"/>
    <property type="match status" value="1"/>
</dbReference>
<feature type="domain" description="Solute-binding protein family 5" evidence="6">
    <location>
        <begin position="98"/>
        <end position="463"/>
    </location>
</feature>
<keyword evidence="3" id="KW-0813">Transport</keyword>
<dbReference type="InterPro" id="IPR030678">
    <property type="entry name" value="Peptide/Ni-bd"/>
</dbReference>
<keyword evidence="8" id="KW-1185">Reference proteome</keyword>
<dbReference type="InterPro" id="IPR039424">
    <property type="entry name" value="SBP_5"/>
</dbReference>
<dbReference type="HOGENOM" id="CLU_017028_7_2_3"/>
<keyword evidence="5" id="KW-0812">Transmembrane</keyword>
<dbReference type="PIRSF" id="PIRSF002741">
    <property type="entry name" value="MppA"/>
    <property type="match status" value="1"/>
</dbReference>
<dbReference type="GO" id="GO:0015833">
    <property type="term" value="P:peptide transport"/>
    <property type="evidence" value="ECO:0007669"/>
    <property type="project" value="TreeGrafter"/>
</dbReference>
<sequence length="553" mass="61674">MKDLQNFNFRIIKMKQIFKKFKYLILGVICCGLIVACNNATTVNEVTTTPTGNGRVSFGTTLRARTLDPADSYDLAGMNLIYNVAETLYTYDVGTTDLVPLLATEMPTISDDGLVYTIPLREGVIFHDGTDFNAEAMEFSLNRFMENGGRPSFLLTDIIEEVTPTAEYELQITLQQPFAAFPALLAFPGACAVSPANYTIGQGEFQPNELVATGPYRLSSFDSDSARLDVFEDYWGDMPDNEGIDMQIFADNSANLYNSFITGALDVAYQSFAPEQTVSLLEDAEAGSFQALQGQGTVIAYMSLNRNQPPLDQLEVRQAIALIMNRELIMERVTQGLAEPLYSMIPSAFDVYQPVFEQMYRDDNAELAKELLTQAGFSEENPAQIEIWFPSTSRPRTAVANTLRAIAEQQLDGMIEFEPQGVESATAFSNLSQGTYQTFLGDWYPDFLDPDNYVHPFLSCPDGNPEDGCIEGGAQNQGSFFYNERVNELINNARRTNDPNERAEDYREIQEILGQEVPYIPIWQTKEYAFAQNGVDGVAINPSQTFPFWTISN</sequence>
<dbReference type="InterPro" id="IPR000914">
    <property type="entry name" value="SBP_5_dom"/>
</dbReference>
<dbReference type="Gene3D" id="3.40.190.10">
    <property type="entry name" value="Periplasmic binding protein-like II"/>
    <property type="match status" value="1"/>
</dbReference>
<organism evidence="7 8">
    <name type="scientific">Cyanobacterium stanieri (strain ATCC 29140 / PCC 7202)</name>
    <dbReference type="NCBI Taxonomy" id="292563"/>
    <lineage>
        <taxon>Bacteria</taxon>
        <taxon>Bacillati</taxon>
        <taxon>Cyanobacteriota</taxon>
        <taxon>Cyanophyceae</taxon>
        <taxon>Oscillatoriophycideae</taxon>
        <taxon>Chroococcales</taxon>
        <taxon>Geminocystaceae</taxon>
        <taxon>Cyanobacterium</taxon>
    </lineage>
</organism>
<dbReference type="BioCyc" id="CSTA292563:G1353-806-MONOMER"/>
<keyword evidence="4" id="KW-0732">Signal</keyword>
<evidence type="ECO:0000256" key="1">
    <source>
        <dbReference type="ARBA" id="ARBA00004196"/>
    </source>
</evidence>
<evidence type="ECO:0000256" key="3">
    <source>
        <dbReference type="ARBA" id="ARBA00022448"/>
    </source>
</evidence>
<dbReference type="Proteomes" id="UP000010483">
    <property type="component" value="Chromosome"/>
</dbReference>
<dbReference type="GO" id="GO:1904680">
    <property type="term" value="F:peptide transmembrane transporter activity"/>
    <property type="evidence" value="ECO:0007669"/>
    <property type="project" value="TreeGrafter"/>
</dbReference>
<evidence type="ECO:0000256" key="4">
    <source>
        <dbReference type="ARBA" id="ARBA00022729"/>
    </source>
</evidence>
<evidence type="ECO:0000256" key="5">
    <source>
        <dbReference type="SAM" id="Phobius"/>
    </source>
</evidence>
<keyword evidence="5" id="KW-0472">Membrane</keyword>
<dbReference type="GO" id="GO:0030313">
    <property type="term" value="C:cell envelope"/>
    <property type="evidence" value="ECO:0007669"/>
    <property type="project" value="UniProtKB-SubCell"/>
</dbReference>
<proteinExistence type="inferred from homology"/>
<dbReference type="Pfam" id="PF00496">
    <property type="entry name" value="SBP_bac_5"/>
    <property type="match status" value="1"/>
</dbReference>
<feature type="transmembrane region" description="Helical" evidence="5">
    <location>
        <begin position="21"/>
        <end position="41"/>
    </location>
</feature>
<dbReference type="GO" id="GO:0043190">
    <property type="term" value="C:ATP-binding cassette (ABC) transporter complex"/>
    <property type="evidence" value="ECO:0007669"/>
    <property type="project" value="InterPro"/>
</dbReference>
<comment type="similarity">
    <text evidence="2">Belongs to the bacterial solute-binding protein 5 family.</text>
</comment>